<dbReference type="EMBL" id="JABFDB010000021">
    <property type="protein sequence ID" value="NYZ22764.1"/>
    <property type="molecule type" value="Genomic_DNA"/>
</dbReference>
<accession>A0ABX2TF36</accession>
<reference evidence="8 9" key="1">
    <citation type="submission" date="2020-05" db="EMBL/GenBank/DDBJ databases">
        <title>Azospirillum oleiclasticum sp. nov, a nitrogen-fixing and heavy crude oil-emulsifying bacterium isolated from the crude oil of Yumen Oilfield.</title>
        <authorList>
            <person name="Wu D."/>
            <person name="Cai M."/>
            <person name="Zhang X."/>
        </authorList>
    </citation>
    <scope>NUCLEOTIDE SEQUENCE [LARGE SCALE GENOMIC DNA]</scope>
    <source>
        <strain evidence="8 9">ROY-1-1-2</strain>
    </source>
</reference>
<dbReference type="Gene3D" id="1.10.287.130">
    <property type="match status" value="1"/>
</dbReference>
<evidence type="ECO:0000256" key="1">
    <source>
        <dbReference type="ARBA" id="ARBA00000085"/>
    </source>
</evidence>
<evidence type="ECO:0000256" key="6">
    <source>
        <dbReference type="SAM" id="Phobius"/>
    </source>
</evidence>
<keyword evidence="6" id="KW-0812">Transmembrane</keyword>
<keyword evidence="5" id="KW-0902">Two-component regulatory system</keyword>
<evidence type="ECO:0000256" key="2">
    <source>
        <dbReference type="ARBA" id="ARBA00012438"/>
    </source>
</evidence>
<evidence type="ECO:0000256" key="4">
    <source>
        <dbReference type="ARBA" id="ARBA00022777"/>
    </source>
</evidence>
<dbReference type="InterPro" id="IPR003594">
    <property type="entry name" value="HATPase_dom"/>
</dbReference>
<dbReference type="Pfam" id="PF02518">
    <property type="entry name" value="HATPase_c"/>
    <property type="match status" value="1"/>
</dbReference>
<dbReference type="PROSITE" id="PS50109">
    <property type="entry name" value="HIS_KIN"/>
    <property type="match status" value="1"/>
</dbReference>
<proteinExistence type="predicted"/>
<protein>
    <recommendedName>
        <fullName evidence="2">histidine kinase</fullName>
        <ecNumber evidence="2">2.7.13.3</ecNumber>
    </recommendedName>
</protein>
<dbReference type="RefSeq" id="WP_180284531.1">
    <property type="nucleotide sequence ID" value="NZ_JABFDB010000021.1"/>
</dbReference>
<dbReference type="CDD" id="cd00082">
    <property type="entry name" value="HisKA"/>
    <property type="match status" value="1"/>
</dbReference>
<name>A0ABX2TF36_9PROT</name>
<organism evidence="8 9">
    <name type="scientific">Azospirillum oleiclasticum</name>
    <dbReference type="NCBI Taxonomy" id="2735135"/>
    <lineage>
        <taxon>Bacteria</taxon>
        <taxon>Pseudomonadati</taxon>
        <taxon>Pseudomonadota</taxon>
        <taxon>Alphaproteobacteria</taxon>
        <taxon>Rhodospirillales</taxon>
        <taxon>Azospirillaceae</taxon>
        <taxon>Azospirillum</taxon>
    </lineage>
</organism>
<dbReference type="PANTHER" id="PTHR43711:SF1">
    <property type="entry name" value="HISTIDINE KINASE 1"/>
    <property type="match status" value="1"/>
</dbReference>
<dbReference type="InterPro" id="IPR036097">
    <property type="entry name" value="HisK_dim/P_sf"/>
</dbReference>
<feature type="transmembrane region" description="Helical" evidence="6">
    <location>
        <begin position="42"/>
        <end position="63"/>
    </location>
</feature>
<dbReference type="InterPro" id="IPR005467">
    <property type="entry name" value="His_kinase_dom"/>
</dbReference>
<evidence type="ECO:0000313" key="8">
    <source>
        <dbReference type="EMBL" id="NYZ22764.1"/>
    </source>
</evidence>
<keyword evidence="9" id="KW-1185">Reference proteome</keyword>
<feature type="transmembrane region" description="Helical" evidence="6">
    <location>
        <begin position="12"/>
        <end position="30"/>
    </location>
</feature>
<dbReference type="InterPro" id="IPR036890">
    <property type="entry name" value="HATPase_C_sf"/>
</dbReference>
<dbReference type="Gene3D" id="3.30.565.10">
    <property type="entry name" value="Histidine kinase-like ATPase, C-terminal domain"/>
    <property type="match status" value="1"/>
</dbReference>
<comment type="catalytic activity">
    <reaction evidence="1">
        <text>ATP + protein L-histidine = ADP + protein N-phospho-L-histidine.</text>
        <dbReference type="EC" id="2.7.13.3"/>
    </reaction>
</comment>
<dbReference type="SUPFAM" id="SSF47384">
    <property type="entry name" value="Homodimeric domain of signal transducing histidine kinase"/>
    <property type="match status" value="1"/>
</dbReference>
<keyword evidence="6" id="KW-0472">Membrane</keyword>
<keyword evidence="6" id="KW-1133">Transmembrane helix</keyword>
<dbReference type="InterPro" id="IPR050736">
    <property type="entry name" value="Sensor_HK_Regulatory"/>
</dbReference>
<dbReference type="SUPFAM" id="SSF55874">
    <property type="entry name" value="ATPase domain of HSP90 chaperone/DNA topoisomerase II/histidine kinase"/>
    <property type="match status" value="1"/>
</dbReference>
<feature type="domain" description="Histidine kinase" evidence="7">
    <location>
        <begin position="97"/>
        <end position="310"/>
    </location>
</feature>
<dbReference type="Pfam" id="PF00512">
    <property type="entry name" value="HisKA"/>
    <property type="match status" value="1"/>
</dbReference>
<dbReference type="EC" id="2.7.13.3" evidence="2"/>
<dbReference type="Proteomes" id="UP000584642">
    <property type="component" value="Unassembled WGS sequence"/>
</dbReference>
<keyword evidence="3" id="KW-0808">Transferase</keyword>
<dbReference type="PANTHER" id="PTHR43711">
    <property type="entry name" value="TWO-COMPONENT HISTIDINE KINASE"/>
    <property type="match status" value="1"/>
</dbReference>
<keyword evidence="4" id="KW-0418">Kinase</keyword>
<dbReference type="SMART" id="SM00387">
    <property type="entry name" value="HATPase_c"/>
    <property type="match status" value="1"/>
</dbReference>
<evidence type="ECO:0000256" key="5">
    <source>
        <dbReference type="ARBA" id="ARBA00023012"/>
    </source>
</evidence>
<sequence length="347" mass="36428">MRIIAALRSGLLAVAALMAIVLGIAVWPLADPGAGLDPLTFGSALVGLAGLASGCAMLILWWATHSVAGLQRSVAALEQSRATAEDANHTKSEFLGDLALGLRAPLNTVLGYGQLLLSNHRNHPDDPEVDHVRQIIQAGDQMLALVNDINDLSRIDTGRLSLAETEIDVVELLGDLARMAERPARDASVSLDVDAAGAIGVRVRGDYTRIKQCLFNLASAAITLEEAGGWVGVTADPKDDAVRFTVSCSAAVPAARMAMLFRPCLHHGVERSAIGFALSERLAALMGGRVGVEGDIGQAGRLWVELPLGNAIPHPPGRPCARGKAAADTRAAYRTDAPTIGTVPRWS</sequence>
<comment type="caution">
    <text evidence="8">The sequence shown here is derived from an EMBL/GenBank/DDBJ whole genome shotgun (WGS) entry which is preliminary data.</text>
</comment>
<gene>
    <name evidence="8" type="ORF">HND93_23885</name>
</gene>
<evidence type="ECO:0000259" key="7">
    <source>
        <dbReference type="PROSITE" id="PS50109"/>
    </source>
</evidence>
<dbReference type="InterPro" id="IPR003661">
    <property type="entry name" value="HisK_dim/P_dom"/>
</dbReference>
<dbReference type="SMART" id="SM00388">
    <property type="entry name" value="HisKA"/>
    <property type="match status" value="1"/>
</dbReference>
<evidence type="ECO:0000256" key="3">
    <source>
        <dbReference type="ARBA" id="ARBA00022679"/>
    </source>
</evidence>
<evidence type="ECO:0000313" key="9">
    <source>
        <dbReference type="Proteomes" id="UP000584642"/>
    </source>
</evidence>